<keyword evidence="5" id="KW-1003">Cell membrane</keyword>
<feature type="domain" description="Flagellar motor switch protein FliG N-terminal" evidence="13">
    <location>
        <begin position="12"/>
        <end position="110"/>
    </location>
</feature>
<evidence type="ECO:0000256" key="3">
    <source>
        <dbReference type="ARBA" id="ARBA00010299"/>
    </source>
</evidence>
<keyword evidence="14" id="KW-0966">Cell projection</keyword>
<dbReference type="InterPro" id="IPR032779">
    <property type="entry name" value="FliG_M"/>
</dbReference>
<dbReference type="InterPro" id="IPR011002">
    <property type="entry name" value="FliG_a-hlx"/>
</dbReference>
<dbReference type="PIRSF" id="PIRSF003161">
    <property type="entry name" value="FliG"/>
    <property type="match status" value="1"/>
</dbReference>
<dbReference type="PRINTS" id="PR00954">
    <property type="entry name" value="FLGMOTORFLIG"/>
</dbReference>
<dbReference type="GO" id="GO:0009425">
    <property type="term" value="C:bacterial-type flagellum basal body"/>
    <property type="evidence" value="ECO:0007669"/>
    <property type="project" value="UniProtKB-SubCell"/>
</dbReference>
<evidence type="ECO:0000256" key="5">
    <source>
        <dbReference type="ARBA" id="ARBA00022475"/>
    </source>
</evidence>
<evidence type="ECO:0000256" key="6">
    <source>
        <dbReference type="ARBA" id="ARBA00022500"/>
    </source>
</evidence>
<evidence type="ECO:0000256" key="9">
    <source>
        <dbReference type="ARBA" id="ARBA00023143"/>
    </source>
</evidence>
<name>A0A9X1YEC4_9BURK</name>
<dbReference type="PANTHER" id="PTHR30534">
    <property type="entry name" value="FLAGELLAR MOTOR SWITCH PROTEIN FLIG"/>
    <property type="match status" value="1"/>
</dbReference>
<evidence type="ECO:0000256" key="1">
    <source>
        <dbReference type="ARBA" id="ARBA00004117"/>
    </source>
</evidence>
<dbReference type="Pfam" id="PF14841">
    <property type="entry name" value="FliG_M"/>
    <property type="match status" value="1"/>
</dbReference>
<dbReference type="Pfam" id="PF01706">
    <property type="entry name" value="FliG_C"/>
    <property type="match status" value="1"/>
</dbReference>
<comment type="similarity">
    <text evidence="3">Belongs to the FliG family.</text>
</comment>
<evidence type="ECO:0000256" key="10">
    <source>
        <dbReference type="ARBA" id="ARBA00025598"/>
    </source>
</evidence>
<evidence type="ECO:0000256" key="2">
    <source>
        <dbReference type="ARBA" id="ARBA00004515"/>
    </source>
</evidence>
<dbReference type="RefSeq" id="WP_275680715.1">
    <property type="nucleotide sequence ID" value="NZ_JAJLJH010000001.1"/>
</dbReference>
<evidence type="ECO:0000256" key="8">
    <source>
        <dbReference type="ARBA" id="ARBA00023136"/>
    </source>
</evidence>
<evidence type="ECO:0000259" key="13">
    <source>
        <dbReference type="Pfam" id="PF14842"/>
    </source>
</evidence>
<dbReference type="GO" id="GO:0003774">
    <property type="term" value="F:cytoskeletal motor activity"/>
    <property type="evidence" value="ECO:0007669"/>
    <property type="project" value="InterPro"/>
</dbReference>
<keyword evidence="14" id="KW-0969">Cilium</keyword>
<keyword evidence="9" id="KW-0975">Bacterial flagellum</keyword>
<dbReference type="FunFam" id="1.10.220.30:FF:000001">
    <property type="entry name" value="Flagellar motor switch protein FliG"/>
    <property type="match status" value="1"/>
</dbReference>
<comment type="caution">
    <text evidence="14">The sequence shown here is derived from an EMBL/GenBank/DDBJ whole genome shotgun (WGS) entry which is preliminary data.</text>
</comment>
<dbReference type="AlphaFoldDB" id="A0A9X1YEC4"/>
<comment type="subcellular location">
    <subcellularLocation>
        <location evidence="1">Bacterial flagellum basal body</location>
    </subcellularLocation>
    <subcellularLocation>
        <location evidence="2">Cell inner membrane</location>
        <topology evidence="2">Peripheral membrane protein</topology>
        <orientation evidence="2">Cytoplasmic side</orientation>
    </subcellularLocation>
</comment>
<keyword evidence="14" id="KW-0282">Flagellum</keyword>
<dbReference type="Pfam" id="PF14842">
    <property type="entry name" value="FliG_N"/>
    <property type="match status" value="1"/>
</dbReference>
<sequence length="338" mass="37157">MPLPKSNKDDQGVEDAAILLMSLGEEEAAAVFKHLAPKEVQKLGETIARMKSITRERMDGVLDKFGTVAQSQHVLVQDTDEYVKAVLRKALGEDKANLLIDRILQGSDVTGIESLKWMDAGSVAELLRNEHPQIVAAILVHLDFDQSSGVLKSFTERQRNEVLIRIATLDGIQPSALKDLNEVMSKVLAGGEKLKKASLGGVKTAAEIINLMGSSVETSALDYIREADNELAQKIMDNMFTFDDLNKLDDKGFQSLLKEVQSESLVIALKGAAPELREKVFRNMSSRAAETLREDLDSRGPVRVSEVESEQKEMLKIVRRLVDEGQIVLASGGADDFL</sequence>
<keyword evidence="8" id="KW-0472">Membrane</keyword>
<dbReference type="GO" id="GO:0071973">
    <property type="term" value="P:bacterial-type flagellum-dependent cell motility"/>
    <property type="evidence" value="ECO:0007669"/>
    <property type="project" value="InterPro"/>
</dbReference>
<proteinExistence type="inferred from homology"/>
<evidence type="ECO:0000313" key="15">
    <source>
        <dbReference type="Proteomes" id="UP001139353"/>
    </source>
</evidence>
<dbReference type="SUPFAM" id="SSF48029">
    <property type="entry name" value="FliG"/>
    <property type="match status" value="2"/>
</dbReference>
<keyword evidence="7" id="KW-0283">Flagellar rotation</keyword>
<keyword evidence="15" id="KW-1185">Reference proteome</keyword>
<dbReference type="InterPro" id="IPR028263">
    <property type="entry name" value="FliG_N"/>
</dbReference>
<dbReference type="PANTHER" id="PTHR30534:SF0">
    <property type="entry name" value="FLAGELLAR MOTOR SWITCH PROTEIN FLIG"/>
    <property type="match status" value="1"/>
</dbReference>
<dbReference type="Proteomes" id="UP001139353">
    <property type="component" value="Unassembled WGS sequence"/>
</dbReference>
<dbReference type="NCBIfam" id="TIGR00207">
    <property type="entry name" value="fliG"/>
    <property type="match status" value="1"/>
</dbReference>
<gene>
    <name evidence="14" type="primary">fliG</name>
    <name evidence="14" type="ORF">LPC04_03095</name>
</gene>
<accession>A0A9X1YEC4</accession>
<feature type="domain" description="Flagellar motor switch protein FliG middle" evidence="12">
    <location>
        <begin position="122"/>
        <end position="189"/>
    </location>
</feature>
<dbReference type="InterPro" id="IPR023087">
    <property type="entry name" value="Flg_Motor_Flig_C"/>
</dbReference>
<evidence type="ECO:0000256" key="4">
    <source>
        <dbReference type="ARBA" id="ARBA00021870"/>
    </source>
</evidence>
<keyword evidence="6" id="KW-0145">Chemotaxis</keyword>
<protein>
    <recommendedName>
        <fullName evidence="4">Flagellar motor switch protein FliG</fullName>
    </recommendedName>
</protein>
<evidence type="ECO:0000256" key="7">
    <source>
        <dbReference type="ARBA" id="ARBA00022779"/>
    </source>
</evidence>
<evidence type="ECO:0000313" key="14">
    <source>
        <dbReference type="EMBL" id="MCK9684689.1"/>
    </source>
</evidence>
<evidence type="ECO:0000259" key="11">
    <source>
        <dbReference type="Pfam" id="PF01706"/>
    </source>
</evidence>
<organism evidence="14 15">
    <name type="scientific">Scleromatobacter humisilvae</name>
    <dbReference type="NCBI Taxonomy" id="2897159"/>
    <lineage>
        <taxon>Bacteria</taxon>
        <taxon>Pseudomonadati</taxon>
        <taxon>Pseudomonadota</taxon>
        <taxon>Betaproteobacteria</taxon>
        <taxon>Burkholderiales</taxon>
        <taxon>Sphaerotilaceae</taxon>
        <taxon>Scleromatobacter</taxon>
    </lineage>
</organism>
<dbReference type="EMBL" id="JAJLJH010000001">
    <property type="protein sequence ID" value="MCK9684689.1"/>
    <property type="molecule type" value="Genomic_DNA"/>
</dbReference>
<comment type="function">
    <text evidence="10">FliG is one of three proteins (FliG, FliN, FliM) that forms the rotor-mounted switch complex (C ring), located at the base of the basal body. This complex interacts with the CheY and CheZ chemotaxis proteins, in addition to contacting components of the motor that determine the direction of flagellar rotation.</text>
</comment>
<dbReference type="InterPro" id="IPR000090">
    <property type="entry name" value="Flg_Motor_Flig"/>
</dbReference>
<dbReference type="GO" id="GO:0005886">
    <property type="term" value="C:plasma membrane"/>
    <property type="evidence" value="ECO:0007669"/>
    <property type="project" value="UniProtKB-SubCell"/>
</dbReference>
<dbReference type="GO" id="GO:0006935">
    <property type="term" value="P:chemotaxis"/>
    <property type="evidence" value="ECO:0007669"/>
    <property type="project" value="UniProtKB-KW"/>
</dbReference>
<reference evidence="14" key="1">
    <citation type="submission" date="2021-11" db="EMBL/GenBank/DDBJ databases">
        <title>BS-T2-15 a new species belonging to the Comamonadaceae family isolated from the soil of a French oak forest.</title>
        <authorList>
            <person name="Mieszkin S."/>
            <person name="Alain K."/>
        </authorList>
    </citation>
    <scope>NUCLEOTIDE SEQUENCE</scope>
    <source>
        <strain evidence="14">BS-T2-15</strain>
    </source>
</reference>
<evidence type="ECO:0000259" key="12">
    <source>
        <dbReference type="Pfam" id="PF14841"/>
    </source>
</evidence>
<dbReference type="Gene3D" id="1.10.220.30">
    <property type="match status" value="3"/>
</dbReference>
<feature type="domain" description="Flagellar motor switch protein FliG C-terminal" evidence="11">
    <location>
        <begin position="223"/>
        <end position="329"/>
    </location>
</feature>